<organism evidence="1 2">
    <name type="scientific">Panagrolaimus sp. JU765</name>
    <dbReference type="NCBI Taxonomy" id="591449"/>
    <lineage>
        <taxon>Eukaryota</taxon>
        <taxon>Metazoa</taxon>
        <taxon>Ecdysozoa</taxon>
        <taxon>Nematoda</taxon>
        <taxon>Chromadorea</taxon>
        <taxon>Rhabditida</taxon>
        <taxon>Tylenchina</taxon>
        <taxon>Panagrolaimomorpha</taxon>
        <taxon>Panagrolaimoidea</taxon>
        <taxon>Panagrolaimidae</taxon>
        <taxon>Panagrolaimus</taxon>
    </lineage>
</organism>
<proteinExistence type="predicted"/>
<evidence type="ECO:0000313" key="1">
    <source>
        <dbReference type="Proteomes" id="UP000887576"/>
    </source>
</evidence>
<name>A0AC34RFD1_9BILA</name>
<protein>
    <submittedName>
        <fullName evidence="2">Uncharacterized protein</fullName>
    </submittedName>
</protein>
<evidence type="ECO:0000313" key="2">
    <source>
        <dbReference type="WBParaSite" id="JU765_v2.g6402.t1"/>
    </source>
</evidence>
<dbReference type="WBParaSite" id="JU765_v2.g6402.t1">
    <property type="protein sequence ID" value="JU765_v2.g6402.t1"/>
    <property type="gene ID" value="JU765_v2.g6402"/>
</dbReference>
<sequence length="106" mass="12206">MCPLISVGTIITQNNCYANIQKNQHPSTMDFDLNNKSNWDPLFSTTRTDLISVQPEVLTYTGVNEDFLVELRSNLEREIKLKFDEARSYAIPQWNLMASRSVFVMS</sequence>
<accession>A0AC34RFD1</accession>
<dbReference type="Proteomes" id="UP000887576">
    <property type="component" value="Unplaced"/>
</dbReference>
<reference evidence="2" key="1">
    <citation type="submission" date="2022-11" db="UniProtKB">
        <authorList>
            <consortium name="WormBaseParasite"/>
        </authorList>
    </citation>
    <scope>IDENTIFICATION</scope>
</reference>